<evidence type="ECO:0000256" key="2">
    <source>
        <dbReference type="ARBA" id="ARBA00011738"/>
    </source>
</evidence>
<comment type="catalytic activity">
    <reaction evidence="5">
        <text>a ribonucleotidyl-ribonucleotide-RNA + H2O = a 3'-end ribonucleotide-RNA + a 5'-end 5'-phospho-ribonucleoside-RNA + H(+)</text>
        <dbReference type="Rhea" id="RHEA:68096"/>
        <dbReference type="Rhea" id="RHEA-COMP:15179"/>
        <dbReference type="Rhea" id="RHEA-COMP:17355"/>
        <dbReference type="Rhea" id="RHEA-COMP:17428"/>
        <dbReference type="ChEBI" id="CHEBI:15377"/>
        <dbReference type="ChEBI" id="CHEBI:15378"/>
        <dbReference type="ChEBI" id="CHEBI:74896"/>
        <dbReference type="ChEBI" id="CHEBI:138282"/>
        <dbReference type="ChEBI" id="CHEBI:173118"/>
    </reaction>
    <physiologicalReaction direction="left-to-right" evidence="5">
        <dbReference type="Rhea" id="RHEA:68097"/>
    </physiologicalReaction>
</comment>
<proteinExistence type="predicted"/>
<dbReference type="PANTHER" id="PTHR23200">
    <property type="entry name" value="METALLO-BETA-LACTAMASE DOMAIN-CONTAINING PROTEIN 1"/>
    <property type="match status" value="1"/>
</dbReference>
<keyword evidence="9" id="KW-1185">Reference proteome</keyword>
<dbReference type="CDD" id="cd07711">
    <property type="entry name" value="MBLAC1-like_MBL-fold"/>
    <property type="match status" value="1"/>
</dbReference>
<comment type="function">
    <text evidence="6">Endoribonuclease that catalyzes the hydrolysis of histone-coding pre-mRNA 3'-end. Involved in histone pre-mRNA processing during the S-phase of the cell cycle, which is required for entering/progressing through S-phase. Cleaves histone pre-mRNA at a major and a minor cleavage site after the 5'-ACCCA-3' and the 5'-ACCCACA-3' sequence, respectively, and located downstream of the stem-loop. May require the presence of the HDE element located at the histone pre-RNA 3'-end to avoid non-specific cleavage.</text>
</comment>
<evidence type="ECO:0000256" key="1">
    <source>
        <dbReference type="ARBA" id="ARBA00004514"/>
    </source>
</evidence>
<dbReference type="VEuPathDB" id="VectorBase:GBRI027781"/>
<dbReference type="InterPro" id="IPR001279">
    <property type="entry name" value="Metallo-B-lactamas"/>
</dbReference>
<evidence type="ECO:0000256" key="4">
    <source>
        <dbReference type="ARBA" id="ARBA00032988"/>
    </source>
</evidence>
<evidence type="ECO:0000256" key="5">
    <source>
        <dbReference type="ARBA" id="ARBA00044690"/>
    </source>
</evidence>
<organism evidence="8 9">
    <name type="scientific">Glossina brevipalpis</name>
    <dbReference type="NCBI Taxonomy" id="37001"/>
    <lineage>
        <taxon>Eukaryota</taxon>
        <taxon>Metazoa</taxon>
        <taxon>Ecdysozoa</taxon>
        <taxon>Arthropoda</taxon>
        <taxon>Hexapoda</taxon>
        <taxon>Insecta</taxon>
        <taxon>Pterygota</taxon>
        <taxon>Neoptera</taxon>
        <taxon>Endopterygota</taxon>
        <taxon>Diptera</taxon>
        <taxon>Brachycera</taxon>
        <taxon>Muscomorpha</taxon>
        <taxon>Hippoboscoidea</taxon>
        <taxon>Glossinidae</taxon>
        <taxon>Glossina</taxon>
    </lineage>
</organism>
<evidence type="ECO:0000256" key="6">
    <source>
        <dbReference type="ARBA" id="ARBA00045869"/>
    </source>
</evidence>
<name>A0A1A9WQ39_9MUSC</name>
<comment type="subcellular location">
    <subcellularLocation>
        <location evidence="1">Cytoplasm</location>
        <location evidence="1">Cytosol</location>
    </subcellularLocation>
</comment>
<dbReference type="InterPro" id="IPR039344">
    <property type="entry name" value="MBLAC1"/>
</dbReference>
<accession>A0A1A9WQ39</accession>
<dbReference type="AlphaFoldDB" id="A0A1A9WQ39"/>
<sequence length="222" mass="25286">MANKIKILSVGYSRSDIEDTNCMRANCSSTLIQTNNGINIVIDTMTSWDGELMQQQLHKHNLQPKDIHYVVCTHGHADHIGCNYLFTNAIYHFVGTCVSNYDRYLNWNFKENFQLDGNDVFVLHTPGHTMSCVSVVVCDTNLGDTIGVCGDLFERKEDISDDRIWLEAGSEDPKKQMVNRLKMLEMCSYIVPGHGHGFKVTQEMIVTLKSQLKEKYEIKSEN</sequence>
<reference evidence="9" key="1">
    <citation type="submission" date="2014-03" db="EMBL/GenBank/DDBJ databases">
        <authorList>
            <person name="Aksoy S."/>
            <person name="Warren W."/>
            <person name="Wilson R.K."/>
        </authorList>
    </citation>
    <scope>NUCLEOTIDE SEQUENCE [LARGE SCALE GENOMIC DNA]</scope>
    <source>
        <strain evidence="9">IAEA</strain>
    </source>
</reference>
<dbReference type="Proteomes" id="UP000091820">
    <property type="component" value="Unassembled WGS sequence"/>
</dbReference>
<dbReference type="SMART" id="SM00849">
    <property type="entry name" value="Lactamase_B"/>
    <property type="match status" value="1"/>
</dbReference>
<comment type="subunit">
    <text evidence="2">Homodimer.</text>
</comment>
<dbReference type="Gene3D" id="3.60.15.10">
    <property type="entry name" value="Ribonuclease Z/Hydroxyacylglutathione hydrolase-like"/>
    <property type="match status" value="1"/>
</dbReference>
<dbReference type="EnsemblMetazoa" id="GBRI027781-RA">
    <property type="protein sequence ID" value="GBRI027781-PA"/>
    <property type="gene ID" value="GBRI027781"/>
</dbReference>
<evidence type="ECO:0000313" key="8">
    <source>
        <dbReference type="EnsemblMetazoa" id="GBRI027781-PA"/>
    </source>
</evidence>
<dbReference type="InterPro" id="IPR036866">
    <property type="entry name" value="RibonucZ/Hydroxyglut_hydro"/>
</dbReference>
<evidence type="ECO:0000256" key="3">
    <source>
        <dbReference type="ARBA" id="ARBA00014856"/>
    </source>
</evidence>
<dbReference type="Pfam" id="PF00753">
    <property type="entry name" value="Lactamase_B"/>
    <property type="match status" value="1"/>
</dbReference>
<dbReference type="STRING" id="37001.A0A1A9WQ39"/>
<feature type="domain" description="Metallo-beta-lactamase" evidence="7">
    <location>
        <begin position="26"/>
        <end position="194"/>
    </location>
</feature>
<dbReference type="GO" id="GO:0031123">
    <property type="term" value="P:RNA 3'-end processing"/>
    <property type="evidence" value="ECO:0007669"/>
    <property type="project" value="UniProtKB-ARBA"/>
</dbReference>
<evidence type="ECO:0000259" key="7">
    <source>
        <dbReference type="SMART" id="SM00849"/>
    </source>
</evidence>
<evidence type="ECO:0000313" key="9">
    <source>
        <dbReference type="Proteomes" id="UP000091820"/>
    </source>
</evidence>
<protein>
    <recommendedName>
        <fullName evidence="3">Metallo-beta-lactamase domain-containing protein 1</fullName>
    </recommendedName>
    <alternativeName>
        <fullName evidence="4">Endoribonuclease MBLAC1</fullName>
    </alternativeName>
</protein>
<dbReference type="GO" id="GO:0005829">
    <property type="term" value="C:cytosol"/>
    <property type="evidence" value="ECO:0007669"/>
    <property type="project" value="UniProtKB-SubCell"/>
</dbReference>
<dbReference type="PANTHER" id="PTHR23200:SF48">
    <property type="entry name" value="METALLO-BETA-LACTAMASE DOMAIN-CONTAINING PROTEIN 1"/>
    <property type="match status" value="1"/>
</dbReference>
<reference evidence="8" key="2">
    <citation type="submission" date="2020-05" db="UniProtKB">
        <authorList>
            <consortium name="EnsemblMetazoa"/>
        </authorList>
    </citation>
    <scope>IDENTIFICATION</scope>
    <source>
        <strain evidence="8">IAEA</strain>
    </source>
</reference>
<dbReference type="SUPFAM" id="SSF56281">
    <property type="entry name" value="Metallo-hydrolase/oxidoreductase"/>
    <property type="match status" value="1"/>
</dbReference>